<gene>
    <name evidence="2" type="ORF">PS683_04051</name>
</gene>
<organism evidence="2">
    <name type="scientific">Pseudomonas fluorescens</name>
    <dbReference type="NCBI Taxonomy" id="294"/>
    <lineage>
        <taxon>Bacteria</taxon>
        <taxon>Pseudomonadati</taxon>
        <taxon>Pseudomonadota</taxon>
        <taxon>Gammaproteobacteria</taxon>
        <taxon>Pseudomonadales</taxon>
        <taxon>Pseudomonadaceae</taxon>
        <taxon>Pseudomonas</taxon>
    </lineage>
</organism>
<protein>
    <submittedName>
        <fullName evidence="2">Uncharacterized protein</fullName>
    </submittedName>
</protein>
<dbReference type="EMBL" id="LR700647">
    <property type="protein sequence ID" value="VVM15730.1"/>
    <property type="molecule type" value="Genomic_DNA"/>
</dbReference>
<evidence type="ECO:0000256" key="1">
    <source>
        <dbReference type="SAM" id="MobiDB-lite"/>
    </source>
</evidence>
<sequence>MSESLSIPKLYDETQSQFQACIALTPECLSAAVLVTCKHFDEPVTEIVEELKRQTAAMNSGDMTRAENMLLAQAHTLDGLFAKLAGQALVANHLDRVDKLLRLALKAQSQSRATLQTLAELKAPKQIAFVKQANIGNQVQVNNGTQASPARTRKTKKVQNELLEVEHGERLDTRATGSAGGADPAMATLGAKHRTAKRRG</sequence>
<reference evidence="2" key="1">
    <citation type="submission" date="2019-09" db="EMBL/GenBank/DDBJ databases">
        <authorList>
            <person name="Chandra G."/>
            <person name="Truman W A."/>
        </authorList>
    </citation>
    <scope>NUCLEOTIDE SEQUENCE</scope>
    <source>
        <strain evidence="2">PS683</strain>
    </source>
</reference>
<feature type="region of interest" description="Disordered" evidence="1">
    <location>
        <begin position="169"/>
        <end position="200"/>
    </location>
</feature>
<dbReference type="AlphaFoldDB" id="A0A5E6VCS5"/>
<evidence type="ECO:0000313" key="2">
    <source>
        <dbReference type="EMBL" id="VVM15730.1"/>
    </source>
</evidence>
<proteinExistence type="predicted"/>
<accession>A0A5E6VCS5</accession>
<name>A0A5E6VCS5_PSEFL</name>
<feature type="compositionally biased region" description="Basic residues" evidence="1">
    <location>
        <begin position="191"/>
        <end position="200"/>
    </location>
</feature>